<feature type="domain" description="Tail spike" evidence="1">
    <location>
        <begin position="133"/>
        <end position="450"/>
    </location>
</feature>
<dbReference type="InterPro" id="IPR010572">
    <property type="entry name" value="Tail_dom"/>
</dbReference>
<dbReference type="Proteomes" id="UP001144347">
    <property type="component" value="Unassembled WGS sequence"/>
</dbReference>
<organism evidence="2 3">
    <name type="scientific">Pedobacter punctiformis</name>
    <dbReference type="NCBI Taxonomy" id="3004097"/>
    <lineage>
        <taxon>Bacteria</taxon>
        <taxon>Pseudomonadati</taxon>
        <taxon>Bacteroidota</taxon>
        <taxon>Sphingobacteriia</taxon>
        <taxon>Sphingobacteriales</taxon>
        <taxon>Sphingobacteriaceae</taxon>
        <taxon>Pedobacter</taxon>
    </lineage>
</organism>
<name>A0ABT4LAQ2_9SPHI</name>
<dbReference type="EMBL" id="JAPWGM010000004">
    <property type="protein sequence ID" value="MCZ4244984.1"/>
    <property type="molecule type" value="Genomic_DNA"/>
</dbReference>
<gene>
    <name evidence="2" type="ORF">O0955_13305</name>
</gene>
<comment type="caution">
    <text evidence="2">The sequence shown here is derived from an EMBL/GenBank/DDBJ whole genome shotgun (WGS) entry which is preliminary data.</text>
</comment>
<evidence type="ECO:0000313" key="2">
    <source>
        <dbReference type="EMBL" id="MCZ4244984.1"/>
    </source>
</evidence>
<keyword evidence="3" id="KW-1185">Reference proteome</keyword>
<evidence type="ECO:0000259" key="1">
    <source>
        <dbReference type="Pfam" id="PF06605"/>
    </source>
</evidence>
<dbReference type="RefSeq" id="WP_269428037.1">
    <property type="nucleotide sequence ID" value="NZ_JAPWGM010000004.1"/>
</dbReference>
<dbReference type="Pfam" id="PF06605">
    <property type="entry name" value="Prophage_tail"/>
    <property type="match status" value="1"/>
</dbReference>
<protein>
    <submittedName>
        <fullName evidence="2">Phage tail protein</fullName>
    </submittedName>
</protein>
<reference evidence="2" key="1">
    <citation type="submission" date="2022-12" db="EMBL/GenBank/DDBJ databases">
        <title>Genome sequence of HCMS5-2.</title>
        <authorList>
            <person name="Woo H."/>
        </authorList>
    </citation>
    <scope>NUCLEOTIDE SEQUENCE</scope>
    <source>
        <strain evidence="2">HCMS5-2</strain>
    </source>
</reference>
<sequence>MGRILSVYKYNGTLRATVHPDESSGEVCDIMGQDIFQMGITVPVPIFFEYGDYVMVNGRKFRLNTPPNPITKNAERDYEYKLTFESDLQQIGKAAFLFLDSTNRFTEPVFPITGNAIDFLQLLVANLNRLYPDYNYVIGYVVDSDTVTIDFENNNCLEALNILAEKFETEWHVVGNKISLYKRIINSGVVLKYGKEEALYQLSIAPQTNANPITRVYGFGSDRNIGSNYRNGSRRLRMADKLYLDKNTGLSDGTGKYDVVEVVKIFEDIYPRRNGTVTSVTTPFVFADSGMDFNVNSQLIPGVEAKVEFISGQLSGNSFTISDYNNATKTFTINKNTEDQTIDIPSELLSPAIGDKYVLINILMPDQYIINAEAELKQAVKDYLDSVSGDVQISFNAVCNPLYFKVTGHTVSLGQVVSVVDTKLNINRQIRIIGYTRNWIYPYLYTLSLADSVKDKSLIKLINT</sequence>
<proteinExistence type="predicted"/>
<accession>A0ABT4LAQ2</accession>
<evidence type="ECO:0000313" key="3">
    <source>
        <dbReference type="Proteomes" id="UP001144347"/>
    </source>
</evidence>